<comment type="caution">
    <text evidence="5">The sequence shown here is derived from an EMBL/GenBank/DDBJ whole genome shotgun (WGS) entry which is preliminary data.</text>
</comment>
<organism evidence="5 6">
    <name type="scientific">Paludisphaera mucosa</name>
    <dbReference type="NCBI Taxonomy" id="3030827"/>
    <lineage>
        <taxon>Bacteria</taxon>
        <taxon>Pseudomonadati</taxon>
        <taxon>Planctomycetota</taxon>
        <taxon>Planctomycetia</taxon>
        <taxon>Isosphaerales</taxon>
        <taxon>Isosphaeraceae</taxon>
        <taxon>Paludisphaera</taxon>
    </lineage>
</organism>
<dbReference type="Pfam" id="PF00106">
    <property type="entry name" value="adh_short"/>
    <property type="match status" value="1"/>
</dbReference>
<dbReference type="PANTHER" id="PTHR44196:SF1">
    <property type="entry name" value="DEHYDROGENASE_REDUCTASE SDR FAMILY MEMBER 7B"/>
    <property type="match status" value="1"/>
</dbReference>
<evidence type="ECO:0000313" key="6">
    <source>
        <dbReference type="Proteomes" id="UP001216907"/>
    </source>
</evidence>
<dbReference type="SUPFAM" id="SSF51735">
    <property type="entry name" value="NAD(P)-binding Rossmann-fold domains"/>
    <property type="match status" value="1"/>
</dbReference>
<dbReference type="EMBL" id="JARRAG010000002">
    <property type="protein sequence ID" value="MDG3006849.1"/>
    <property type="molecule type" value="Genomic_DNA"/>
</dbReference>
<comment type="similarity">
    <text evidence="1 3">Belongs to the short-chain dehydrogenases/reductases (SDR) family.</text>
</comment>
<evidence type="ECO:0000259" key="4">
    <source>
        <dbReference type="SMART" id="SM00822"/>
    </source>
</evidence>
<dbReference type="CDD" id="cd05233">
    <property type="entry name" value="SDR_c"/>
    <property type="match status" value="1"/>
</dbReference>
<dbReference type="PANTHER" id="PTHR44196">
    <property type="entry name" value="DEHYDROGENASE/REDUCTASE SDR FAMILY MEMBER 7B"/>
    <property type="match status" value="1"/>
</dbReference>
<dbReference type="PRINTS" id="PR00081">
    <property type="entry name" value="GDHRDH"/>
</dbReference>
<keyword evidence="6" id="KW-1185">Reference proteome</keyword>
<feature type="domain" description="Ketoreductase" evidence="4">
    <location>
        <begin position="10"/>
        <end position="192"/>
    </location>
</feature>
<proteinExistence type="inferred from homology"/>
<dbReference type="PROSITE" id="PS00061">
    <property type="entry name" value="ADH_SHORT"/>
    <property type="match status" value="1"/>
</dbReference>
<dbReference type="Proteomes" id="UP001216907">
    <property type="component" value="Unassembled WGS sequence"/>
</dbReference>
<accession>A0ABT6FH01</accession>
<dbReference type="InterPro" id="IPR002347">
    <property type="entry name" value="SDR_fam"/>
</dbReference>
<dbReference type="RefSeq" id="WP_277863140.1">
    <property type="nucleotide sequence ID" value="NZ_JARRAG010000002.1"/>
</dbReference>
<evidence type="ECO:0000256" key="1">
    <source>
        <dbReference type="ARBA" id="ARBA00006484"/>
    </source>
</evidence>
<dbReference type="InterPro" id="IPR020904">
    <property type="entry name" value="Sc_DH/Rdtase_CS"/>
</dbReference>
<keyword evidence="2 5" id="KW-0560">Oxidoreductase</keyword>
<dbReference type="Gene3D" id="3.40.50.720">
    <property type="entry name" value="NAD(P)-binding Rossmann-like Domain"/>
    <property type="match status" value="1"/>
</dbReference>
<dbReference type="InterPro" id="IPR036291">
    <property type="entry name" value="NAD(P)-bd_dom_sf"/>
</dbReference>
<gene>
    <name evidence="5" type="ORF">PZE19_24015</name>
</gene>
<protein>
    <submittedName>
        <fullName evidence="5">SDR family NAD(P)-dependent oxidoreductase</fullName>
        <ecNumber evidence="5">1.-.-.-</ecNumber>
    </submittedName>
</protein>
<reference evidence="5 6" key="1">
    <citation type="submission" date="2023-03" db="EMBL/GenBank/DDBJ databases">
        <title>Paludisphaera mucosa sp. nov. a novel planctomycete from northern fen.</title>
        <authorList>
            <person name="Ivanova A."/>
        </authorList>
    </citation>
    <scope>NUCLEOTIDE SEQUENCE [LARGE SCALE GENOMIC DNA]</scope>
    <source>
        <strain evidence="5 6">Pla2</strain>
    </source>
</reference>
<dbReference type="GO" id="GO:0016491">
    <property type="term" value="F:oxidoreductase activity"/>
    <property type="evidence" value="ECO:0007669"/>
    <property type="project" value="UniProtKB-KW"/>
</dbReference>
<sequence length="288" mass="31420">MGQVRSWKDTRALVTGASSGLGRAVAEDLVRRGASVVLTGRSLARLDETARGLIAAGADPDRVAVVAADLTVEADRNRLFDAVRKRFGALDLVVNNAGVGATGQFDTHEAWVLRRVFEINFFAMAEVCRAALPLLGEGVDPVMLVMGSINARRGLPGRVEYSASKFAVSGFVESIRIEWRRYGIHVLQVNPGFTATPFDENAVAKTARVSVADWRTASPEFVAAAALRAVEKKKREITLSGKGRMLVLANRIAPWFVDWGLSRWILRKFPDSPVLRKPKPKKQVGQVS</sequence>
<evidence type="ECO:0000313" key="5">
    <source>
        <dbReference type="EMBL" id="MDG3006849.1"/>
    </source>
</evidence>
<dbReference type="SMART" id="SM00822">
    <property type="entry name" value="PKS_KR"/>
    <property type="match status" value="1"/>
</dbReference>
<evidence type="ECO:0000256" key="3">
    <source>
        <dbReference type="RuleBase" id="RU000363"/>
    </source>
</evidence>
<dbReference type="EC" id="1.-.-.-" evidence="5"/>
<name>A0ABT6FH01_9BACT</name>
<evidence type="ECO:0000256" key="2">
    <source>
        <dbReference type="ARBA" id="ARBA00023002"/>
    </source>
</evidence>
<dbReference type="InterPro" id="IPR057326">
    <property type="entry name" value="KR_dom"/>
</dbReference>
<dbReference type="PRINTS" id="PR00080">
    <property type="entry name" value="SDRFAMILY"/>
</dbReference>